<evidence type="ECO:0000313" key="3">
    <source>
        <dbReference type="Proteomes" id="UP001499979"/>
    </source>
</evidence>
<dbReference type="Proteomes" id="UP001499979">
    <property type="component" value="Unassembled WGS sequence"/>
</dbReference>
<dbReference type="EMBL" id="BAAAJE010000025">
    <property type="protein sequence ID" value="GAA1158318.1"/>
    <property type="molecule type" value="Genomic_DNA"/>
</dbReference>
<dbReference type="InterPro" id="IPR023346">
    <property type="entry name" value="Lysozyme-like_dom_sf"/>
</dbReference>
<feature type="signal peptide" evidence="1">
    <location>
        <begin position="1"/>
        <end position="20"/>
    </location>
</feature>
<accession>A0ABN1UPA8</accession>
<keyword evidence="3" id="KW-1185">Reference proteome</keyword>
<name>A0ABN1UPA8_9ACTN</name>
<organism evidence="2 3">
    <name type="scientific">Nocardioides aquiterrae</name>
    <dbReference type="NCBI Taxonomy" id="203799"/>
    <lineage>
        <taxon>Bacteria</taxon>
        <taxon>Bacillati</taxon>
        <taxon>Actinomycetota</taxon>
        <taxon>Actinomycetes</taxon>
        <taxon>Propionibacteriales</taxon>
        <taxon>Nocardioidaceae</taxon>
        <taxon>Nocardioides</taxon>
    </lineage>
</organism>
<gene>
    <name evidence="2" type="primary">csnA</name>
    <name evidence="2" type="ORF">GCM10009606_40240</name>
</gene>
<dbReference type="InterPro" id="IPR000400">
    <property type="entry name" value="Glyco_hydro_46"/>
</dbReference>
<dbReference type="PIRSF" id="PIRSF036551">
    <property type="entry name" value="Chitosanase"/>
    <property type="match status" value="1"/>
</dbReference>
<dbReference type="CDD" id="cd00978">
    <property type="entry name" value="chitosanase_GH46"/>
    <property type="match status" value="1"/>
</dbReference>
<dbReference type="Gene3D" id="3.30.386.10">
    <property type="entry name" value="Chitosanase, subunit A, domain 2"/>
    <property type="match status" value="1"/>
</dbReference>
<dbReference type="PROSITE" id="PS60000">
    <property type="entry name" value="CHITOSANASE_46_80"/>
    <property type="match status" value="1"/>
</dbReference>
<feature type="chain" id="PRO_5045626117" evidence="1">
    <location>
        <begin position="21"/>
        <end position="258"/>
    </location>
</feature>
<dbReference type="SUPFAM" id="SSF53955">
    <property type="entry name" value="Lysozyme-like"/>
    <property type="match status" value="1"/>
</dbReference>
<evidence type="ECO:0000313" key="2">
    <source>
        <dbReference type="EMBL" id="GAA1158318.1"/>
    </source>
</evidence>
<dbReference type="Pfam" id="PF01374">
    <property type="entry name" value="Glyco_hydro_46"/>
    <property type="match status" value="1"/>
</dbReference>
<dbReference type="InterPro" id="IPR023099">
    <property type="entry name" value="Glyco_hydro_46_N"/>
</dbReference>
<protein>
    <submittedName>
        <fullName evidence="2">Chitosanase CsnA</fullName>
    </submittedName>
</protein>
<evidence type="ECO:0000256" key="1">
    <source>
        <dbReference type="SAM" id="SignalP"/>
    </source>
</evidence>
<reference evidence="2 3" key="1">
    <citation type="journal article" date="2019" name="Int. J. Syst. Evol. Microbiol.">
        <title>The Global Catalogue of Microorganisms (GCM) 10K type strain sequencing project: providing services to taxonomists for standard genome sequencing and annotation.</title>
        <authorList>
            <consortium name="The Broad Institute Genomics Platform"/>
            <consortium name="The Broad Institute Genome Sequencing Center for Infectious Disease"/>
            <person name="Wu L."/>
            <person name="Ma J."/>
        </authorList>
    </citation>
    <scope>NUCLEOTIDE SEQUENCE [LARGE SCALE GENOMIC DNA]</scope>
    <source>
        <strain evidence="2 3">JCM 11813</strain>
    </source>
</reference>
<comment type="caution">
    <text evidence="2">The sequence shown here is derived from an EMBL/GenBank/DDBJ whole genome shotgun (WGS) entry which is preliminary data.</text>
</comment>
<sequence length="258" mass="29083">MRALLLGLLLPLLLTSPAAAARPGLDRPDRKEIAMELVSSAENSTLHWRRQYTYLEDIGDGRGYTGGIIGFCSGTGDMLAVVRRYTRSQPDNPLARFLPALRRVNGTDSHRGLGRPFVRAWHRAAHDAGFRRAQDAERDRVYFDPAVRRAAQDGLRTLGQFVYYDAIVMHGPGRDASSFGGIRAAAMRAARTPAQGGAEVRYLNAFLDARKRVMRQEEAHSDTSRIDTEQRRFLRERNLGLRPPLTWHVYGDRYHIGR</sequence>
<proteinExistence type="predicted"/>
<dbReference type="RefSeq" id="WP_343909561.1">
    <property type="nucleotide sequence ID" value="NZ_BAAAJE010000025.1"/>
</dbReference>
<keyword evidence="1" id="KW-0732">Signal</keyword>
<dbReference type="Gene3D" id="1.20.141.10">
    <property type="entry name" value="Chitosanase, subunit A, domain 1"/>
    <property type="match status" value="1"/>
</dbReference>